<protein>
    <submittedName>
        <fullName evidence="1">Uncharacterized protein</fullName>
    </submittedName>
</protein>
<dbReference type="Proteomes" id="UP001157502">
    <property type="component" value="Chromosome 5"/>
</dbReference>
<dbReference type="EMBL" id="CM055732">
    <property type="protein sequence ID" value="KAJ8011535.1"/>
    <property type="molecule type" value="Genomic_DNA"/>
</dbReference>
<name>A0ACC2H706_DALPE</name>
<accession>A0ACC2H706</accession>
<evidence type="ECO:0000313" key="2">
    <source>
        <dbReference type="Proteomes" id="UP001157502"/>
    </source>
</evidence>
<proteinExistence type="predicted"/>
<gene>
    <name evidence="1" type="ORF">DPEC_G00059240</name>
</gene>
<organism evidence="1 2">
    <name type="scientific">Dallia pectoralis</name>
    <name type="common">Alaska blackfish</name>
    <dbReference type="NCBI Taxonomy" id="75939"/>
    <lineage>
        <taxon>Eukaryota</taxon>
        <taxon>Metazoa</taxon>
        <taxon>Chordata</taxon>
        <taxon>Craniata</taxon>
        <taxon>Vertebrata</taxon>
        <taxon>Euteleostomi</taxon>
        <taxon>Actinopterygii</taxon>
        <taxon>Neopterygii</taxon>
        <taxon>Teleostei</taxon>
        <taxon>Protacanthopterygii</taxon>
        <taxon>Esociformes</taxon>
        <taxon>Umbridae</taxon>
        <taxon>Dallia</taxon>
    </lineage>
</organism>
<evidence type="ECO:0000313" key="1">
    <source>
        <dbReference type="EMBL" id="KAJ8011535.1"/>
    </source>
</evidence>
<keyword evidence="2" id="KW-1185">Reference proteome</keyword>
<comment type="caution">
    <text evidence="1">The sequence shown here is derived from an EMBL/GenBank/DDBJ whole genome shotgun (WGS) entry which is preliminary data.</text>
</comment>
<reference evidence="1" key="1">
    <citation type="submission" date="2021-05" db="EMBL/GenBank/DDBJ databases">
        <authorList>
            <person name="Pan Q."/>
            <person name="Jouanno E."/>
            <person name="Zahm M."/>
            <person name="Klopp C."/>
            <person name="Cabau C."/>
            <person name="Louis A."/>
            <person name="Berthelot C."/>
            <person name="Parey E."/>
            <person name="Roest Crollius H."/>
            <person name="Montfort J."/>
            <person name="Robinson-Rechavi M."/>
            <person name="Bouchez O."/>
            <person name="Lampietro C."/>
            <person name="Lopez Roques C."/>
            <person name="Donnadieu C."/>
            <person name="Postlethwait J."/>
            <person name="Bobe J."/>
            <person name="Dillon D."/>
            <person name="Chandos A."/>
            <person name="von Hippel F."/>
            <person name="Guiguen Y."/>
        </authorList>
    </citation>
    <scope>NUCLEOTIDE SEQUENCE</scope>
    <source>
        <strain evidence="1">YG-Jan2019</strain>
    </source>
</reference>
<sequence length="184" mass="20917">MSFERQQNRATQRQPATVPTPRVSSESHTHMPPQMPDFATYMMKERDESRQLRKLGDLLLELESAKWSGLTPGLAYLETARGVNPIVEKLPFNLQERWMTQGSRYKEDHKVAFPPFSSFVQFICNKAKTRNDPSFAFSSLNYSNSQTAKPDGAARFSHKPSVFVKRTKLSATAQSSLNNQSDEN</sequence>